<comment type="similarity">
    <text evidence="2">Belongs to the ORC3 family.</text>
</comment>
<dbReference type="Pfam" id="PF18137">
    <property type="entry name" value="WHD_ORC"/>
    <property type="match status" value="1"/>
</dbReference>
<feature type="domain" description="Origin recognition complex subunit 3 winged helix C-terminal" evidence="8">
    <location>
        <begin position="588"/>
        <end position="739"/>
    </location>
</feature>
<dbReference type="InterPro" id="IPR045667">
    <property type="entry name" value="ORC3_N"/>
</dbReference>
<organism evidence="9 10">
    <name type="scientific">Marasmiellus scandens</name>
    <dbReference type="NCBI Taxonomy" id="2682957"/>
    <lineage>
        <taxon>Eukaryota</taxon>
        <taxon>Fungi</taxon>
        <taxon>Dikarya</taxon>
        <taxon>Basidiomycota</taxon>
        <taxon>Agaricomycotina</taxon>
        <taxon>Agaricomycetes</taxon>
        <taxon>Agaricomycetidae</taxon>
        <taxon>Agaricales</taxon>
        <taxon>Marasmiineae</taxon>
        <taxon>Omphalotaceae</taxon>
        <taxon>Marasmiellus</taxon>
    </lineage>
</organism>
<dbReference type="InterPro" id="IPR040855">
    <property type="entry name" value="ORC_WH_C"/>
</dbReference>
<evidence type="ECO:0000256" key="3">
    <source>
        <dbReference type="ARBA" id="ARBA00022705"/>
    </source>
</evidence>
<proteinExistence type="inferred from homology"/>
<evidence type="ECO:0000259" key="7">
    <source>
        <dbReference type="Pfam" id="PF07034"/>
    </source>
</evidence>
<evidence type="ECO:0000313" key="9">
    <source>
        <dbReference type="EMBL" id="KAK7448828.1"/>
    </source>
</evidence>
<comment type="subcellular location">
    <subcellularLocation>
        <location evidence="1">Nucleus</location>
    </subcellularLocation>
</comment>
<feature type="compositionally biased region" description="Basic and acidic residues" evidence="6">
    <location>
        <begin position="674"/>
        <end position="690"/>
    </location>
</feature>
<feature type="region of interest" description="Disordered" evidence="6">
    <location>
        <begin position="1"/>
        <end position="29"/>
    </location>
</feature>
<evidence type="ECO:0000259" key="8">
    <source>
        <dbReference type="Pfam" id="PF18137"/>
    </source>
</evidence>
<sequence length="743" mass="84024">MSVNLDDSTQSVSFIPCAESDDDEENGTREDQIIESFCGDLPDGDEIRWEAYRAAWMKCLERVQTIVHALYEPVVNQVVEKINNAYADTLLGLPQPELPLIAVSNSSSNTSFLAAIVTTLDQQEDTPPFIAHLYPSECPNIMTAMRTLINGFITQSTGQKYATSARSLAPYNIRVLEAWYNKTIGKPREKDARRNLVVVLRDFEQFDPSVMQDIIYICSLHIPKLPLVFVVSLSSPEIPSYLHVAYPRSTLALLRLHRFAVPSSTRLLEEVFMKTFVDLHHDPLLVFGPAVLEFLLDYCTRYNCSLDTLLNILQLAHLKHFTSHIPSLLLLSTPSSSVIKESSSFSFLDSIMARLHTSGDEDKITALEAEVKDWEIGNITSLIKTVESARSEFYCNYRRMRLGFKIIKIIDEFLVSRGYKGLDLERVHGPGMPRVFVALLKGSLARDVKGIRLIISKLRREELANFLDELGHLFDGLPQSLAETETEAADEFERFVKDYNAFEGDNGAESELQNTKQIAGRVGTWLSQYIGQLIDVLETTCFLWDVWYTGMMPFPSETLNPSVKASVISGLLYPKEFAPLLSPVLATALSNGKSKSGKKDEHDSDDEDDEKLWELPDTSILFHRYLESGKMINVYDWFQSFHDVLETQMKEKRRQMAQNASPKKSSASKGKVKGRQEDTARAKGKRKEEPPAGIDVAESEETWNLVVQARFMRALHELDYLGFIKHTGRKPDHVLRTVFDIAD</sequence>
<dbReference type="PANTHER" id="PTHR12748:SF0">
    <property type="entry name" value="ORIGIN RECOGNITION COMPLEX SUBUNIT 3"/>
    <property type="match status" value="1"/>
</dbReference>
<dbReference type="PANTHER" id="PTHR12748">
    <property type="entry name" value="ORIGIN RECOGNITION COMPLEX SUBUNIT 3"/>
    <property type="match status" value="1"/>
</dbReference>
<evidence type="ECO:0000256" key="4">
    <source>
        <dbReference type="ARBA" id="ARBA00023125"/>
    </source>
</evidence>
<evidence type="ECO:0000313" key="10">
    <source>
        <dbReference type="Proteomes" id="UP001498398"/>
    </source>
</evidence>
<dbReference type="EMBL" id="JBANRG010000037">
    <property type="protein sequence ID" value="KAK7448828.1"/>
    <property type="molecule type" value="Genomic_DNA"/>
</dbReference>
<keyword evidence="3" id="KW-0235">DNA replication</keyword>
<feature type="compositionally biased region" description="Polar residues" evidence="6">
    <location>
        <begin position="1"/>
        <end position="13"/>
    </location>
</feature>
<keyword evidence="10" id="KW-1185">Reference proteome</keyword>
<reference evidence="9 10" key="1">
    <citation type="submission" date="2024-01" db="EMBL/GenBank/DDBJ databases">
        <title>A draft genome for the cacao thread blight pathogen Marasmiellus scandens.</title>
        <authorList>
            <person name="Baruah I.K."/>
            <person name="Leung J."/>
            <person name="Bukari Y."/>
            <person name="Amoako-Attah I."/>
            <person name="Meinhardt L.W."/>
            <person name="Bailey B.A."/>
            <person name="Cohen S.P."/>
        </authorList>
    </citation>
    <scope>NUCLEOTIDE SEQUENCE [LARGE SCALE GENOMIC DNA]</scope>
    <source>
        <strain evidence="9 10">GH-19</strain>
    </source>
</reference>
<dbReference type="InterPro" id="IPR020795">
    <property type="entry name" value="ORC3"/>
</dbReference>
<evidence type="ECO:0000256" key="1">
    <source>
        <dbReference type="ARBA" id="ARBA00004123"/>
    </source>
</evidence>
<keyword evidence="4" id="KW-0238">DNA-binding</keyword>
<feature type="region of interest" description="Disordered" evidence="6">
    <location>
        <begin position="650"/>
        <end position="692"/>
    </location>
</feature>
<name>A0ABR1J7X3_9AGAR</name>
<feature type="compositionally biased region" description="Low complexity" evidence="6">
    <location>
        <begin position="660"/>
        <end position="669"/>
    </location>
</feature>
<protein>
    <submittedName>
        <fullName evidence="9">Origin recognition complex subunit 3</fullName>
    </submittedName>
</protein>
<feature type="domain" description="Origin recognition complex subunit 3 N-terminal" evidence="7">
    <location>
        <begin position="40"/>
        <end position="323"/>
    </location>
</feature>
<accession>A0ABR1J7X3</accession>
<dbReference type="Pfam" id="PF07034">
    <property type="entry name" value="ORC3_N"/>
    <property type="match status" value="1"/>
</dbReference>
<keyword evidence="5" id="KW-0539">Nucleus</keyword>
<dbReference type="CDD" id="cd20704">
    <property type="entry name" value="Orc3"/>
    <property type="match status" value="1"/>
</dbReference>
<dbReference type="Proteomes" id="UP001498398">
    <property type="component" value="Unassembled WGS sequence"/>
</dbReference>
<evidence type="ECO:0000256" key="5">
    <source>
        <dbReference type="ARBA" id="ARBA00023242"/>
    </source>
</evidence>
<comment type="caution">
    <text evidence="9">The sequence shown here is derived from an EMBL/GenBank/DDBJ whole genome shotgun (WGS) entry which is preliminary data.</text>
</comment>
<feature type="region of interest" description="Disordered" evidence="6">
    <location>
        <begin position="590"/>
        <end position="610"/>
    </location>
</feature>
<gene>
    <name evidence="9" type="primary">ORC3</name>
    <name evidence="9" type="ORF">VKT23_013557</name>
</gene>
<evidence type="ECO:0000256" key="6">
    <source>
        <dbReference type="SAM" id="MobiDB-lite"/>
    </source>
</evidence>
<evidence type="ECO:0000256" key="2">
    <source>
        <dbReference type="ARBA" id="ARBA00010977"/>
    </source>
</evidence>